<feature type="domain" description="Aminoglycoside phosphotransferase" evidence="1">
    <location>
        <begin position="114"/>
        <end position="166"/>
    </location>
</feature>
<name>A0ABP6XW33_9ACTN</name>
<sequence>MAAAEDGIDALRRISIERGVVTRPASAWTPTVHGFLRYMGRQGLKCVPEPIAVDGNVERLVAIEGDAGRDCWGHQHSEAGVRSAGRLLRRVHDASVGWEPPQGAVFCAPEVVSGAEMVWCHGDVGPWNMAWVGDEAVGLFDWDFLHRGPRVDDVAYALQWFAPARSDEHALKWHHFPAVPDRAGRVRAFLEAYGELPAFDVGEAIASRMEMTMALELSLAEAGVEPQRSWVAEGSQVRGAAEVRWVRENAELLTP</sequence>
<dbReference type="EMBL" id="BAABAA010000007">
    <property type="protein sequence ID" value="GAA3573253.1"/>
    <property type="molecule type" value="Genomic_DNA"/>
</dbReference>
<evidence type="ECO:0000259" key="1">
    <source>
        <dbReference type="Pfam" id="PF01636"/>
    </source>
</evidence>
<reference evidence="3" key="1">
    <citation type="journal article" date="2019" name="Int. J. Syst. Evol. Microbiol.">
        <title>The Global Catalogue of Microorganisms (GCM) 10K type strain sequencing project: providing services to taxonomists for standard genome sequencing and annotation.</title>
        <authorList>
            <consortium name="The Broad Institute Genomics Platform"/>
            <consortium name="The Broad Institute Genome Sequencing Center for Infectious Disease"/>
            <person name="Wu L."/>
            <person name="Ma J."/>
        </authorList>
    </citation>
    <scope>NUCLEOTIDE SEQUENCE [LARGE SCALE GENOMIC DNA]</scope>
    <source>
        <strain evidence="3">JCM 16928</strain>
    </source>
</reference>
<protein>
    <submittedName>
        <fullName evidence="2">Aminoglycoside phosphotransferase family protein</fullName>
    </submittedName>
</protein>
<dbReference type="Pfam" id="PF01636">
    <property type="entry name" value="APH"/>
    <property type="match status" value="1"/>
</dbReference>
<comment type="caution">
    <text evidence="2">The sequence shown here is derived from an EMBL/GenBank/DDBJ whole genome shotgun (WGS) entry which is preliminary data.</text>
</comment>
<dbReference type="Gene3D" id="3.90.1200.10">
    <property type="match status" value="1"/>
</dbReference>
<organism evidence="2 3">
    <name type="scientific">Kribbella ginsengisoli</name>
    <dbReference type="NCBI Taxonomy" id="363865"/>
    <lineage>
        <taxon>Bacteria</taxon>
        <taxon>Bacillati</taxon>
        <taxon>Actinomycetota</taxon>
        <taxon>Actinomycetes</taxon>
        <taxon>Propionibacteriales</taxon>
        <taxon>Kribbellaceae</taxon>
        <taxon>Kribbella</taxon>
    </lineage>
</organism>
<evidence type="ECO:0000313" key="3">
    <source>
        <dbReference type="Proteomes" id="UP001501222"/>
    </source>
</evidence>
<dbReference type="SUPFAM" id="SSF56112">
    <property type="entry name" value="Protein kinase-like (PK-like)"/>
    <property type="match status" value="1"/>
</dbReference>
<dbReference type="Proteomes" id="UP001501222">
    <property type="component" value="Unassembled WGS sequence"/>
</dbReference>
<proteinExistence type="predicted"/>
<evidence type="ECO:0000313" key="2">
    <source>
        <dbReference type="EMBL" id="GAA3573253.1"/>
    </source>
</evidence>
<accession>A0ABP6XW33</accession>
<gene>
    <name evidence="2" type="ORF">GCM10022235_48340</name>
</gene>
<keyword evidence="3" id="KW-1185">Reference proteome</keyword>
<dbReference type="InterPro" id="IPR002575">
    <property type="entry name" value="Aminoglycoside_PTrfase"/>
</dbReference>
<dbReference type="InterPro" id="IPR011009">
    <property type="entry name" value="Kinase-like_dom_sf"/>
</dbReference>